<dbReference type="EMBL" id="JAGPXC010000005">
    <property type="protein sequence ID" value="KAH6653249.1"/>
    <property type="molecule type" value="Genomic_DNA"/>
</dbReference>
<dbReference type="PANTHER" id="PTHR46082:SF6">
    <property type="entry name" value="AAA+ ATPASE DOMAIN-CONTAINING PROTEIN-RELATED"/>
    <property type="match status" value="1"/>
</dbReference>
<dbReference type="InterPro" id="IPR027417">
    <property type="entry name" value="P-loop_NTPase"/>
</dbReference>
<dbReference type="InterPro" id="IPR053137">
    <property type="entry name" value="NLR-like"/>
</dbReference>
<evidence type="ECO:0000313" key="3">
    <source>
        <dbReference type="EMBL" id="KAH6653249.1"/>
    </source>
</evidence>
<keyword evidence="4" id="KW-1185">Reference proteome</keyword>
<accession>A0A9P8UJH8</accession>
<name>A0A9P8UJH8_9PEZI</name>
<dbReference type="OrthoDB" id="5086500at2759"/>
<reference evidence="3" key="1">
    <citation type="journal article" date="2021" name="Nat. Commun.">
        <title>Genetic determinants of endophytism in the Arabidopsis root mycobiome.</title>
        <authorList>
            <person name="Mesny F."/>
            <person name="Miyauchi S."/>
            <person name="Thiergart T."/>
            <person name="Pickel B."/>
            <person name="Atanasova L."/>
            <person name="Karlsson M."/>
            <person name="Huettel B."/>
            <person name="Barry K.W."/>
            <person name="Haridas S."/>
            <person name="Chen C."/>
            <person name="Bauer D."/>
            <person name="Andreopoulos W."/>
            <person name="Pangilinan J."/>
            <person name="LaButti K."/>
            <person name="Riley R."/>
            <person name="Lipzen A."/>
            <person name="Clum A."/>
            <person name="Drula E."/>
            <person name="Henrissat B."/>
            <person name="Kohler A."/>
            <person name="Grigoriev I.V."/>
            <person name="Martin F.M."/>
            <person name="Hacquard S."/>
        </authorList>
    </citation>
    <scope>NUCLEOTIDE SEQUENCE</scope>
    <source>
        <strain evidence="3">MPI-SDFR-AT-0073</strain>
    </source>
</reference>
<dbReference type="Pfam" id="PF13424">
    <property type="entry name" value="TPR_12"/>
    <property type="match status" value="3"/>
</dbReference>
<dbReference type="Proteomes" id="UP000758603">
    <property type="component" value="Unassembled WGS sequence"/>
</dbReference>
<dbReference type="AlphaFoldDB" id="A0A9P8UJH8"/>
<dbReference type="RefSeq" id="XP_045957526.1">
    <property type="nucleotide sequence ID" value="XM_046096157.1"/>
</dbReference>
<dbReference type="PANTHER" id="PTHR46082">
    <property type="entry name" value="ATP/GTP-BINDING PROTEIN-RELATED"/>
    <property type="match status" value="1"/>
</dbReference>
<organism evidence="3 4">
    <name type="scientific">Truncatella angustata</name>
    <dbReference type="NCBI Taxonomy" id="152316"/>
    <lineage>
        <taxon>Eukaryota</taxon>
        <taxon>Fungi</taxon>
        <taxon>Dikarya</taxon>
        <taxon>Ascomycota</taxon>
        <taxon>Pezizomycotina</taxon>
        <taxon>Sordariomycetes</taxon>
        <taxon>Xylariomycetidae</taxon>
        <taxon>Amphisphaeriales</taxon>
        <taxon>Sporocadaceae</taxon>
        <taxon>Truncatella</taxon>
    </lineage>
</organism>
<dbReference type="Gene3D" id="3.40.50.300">
    <property type="entry name" value="P-loop containing nucleotide triphosphate hydrolases"/>
    <property type="match status" value="1"/>
</dbReference>
<dbReference type="Gene3D" id="1.25.40.10">
    <property type="entry name" value="Tetratricopeptide repeat domain"/>
    <property type="match status" value="2"/>
</dbReference>
<dbReference type="SUPFAM" id="SSF48452">
    <property type="entry name" value="TPR-like"/>
    <property type="match status" value="2"/>
</dbReference>
<proteinExistence type="predicted"/>
<dbReference type="Pfam" id="PF00931">
    <property type="entry name" value="NB-ARC"/>
    <property type="match status" value="1"/>
</dbReference>
<feature type="compositionally biased region" description="Acidic residues" evidence="1">
    <location>
        <begin position="909"/>
        <end position="927"/>
    </location>
</feature>
<sequence>MAAWGTIVSKLARLAFQDSNRRLIETLKVNGEVFDNIQDEFLRIVLEGGIRVHSFQEARGISGVKGLSGKVVDDYSSKLGLVGQFETVESIDANHMQMVRCSHKNDPQYRAILGVLRQFVRQKLGDVAPERWKIYPKQDSTEGVPIRHQPDCRKETPHQTCYYIRLEKNPRFTGRDTILDEIEDRFFIRSECRTLALAGLGGVGKTQVALQFAYRIKYQYPDCSIFWVAALSHGTFEQAYTEIAHKLGVQRTSDEEDIKEALCRYLSLDTAGKWLLVVDNADDLALVFGSAGRSGIIQYFPCSDNGLILMTTRSQEVAVDFAQADVIEVGKMSLEEATGFLEKSLIQKEALQDAGVVDDLLNSLAYLPLAIAQAAAYLNQTKTTIARYLKLVKGAESEVTKLFSKEFRDKTRYDGSHNAVARTWLMSFEQIQQSNRVAVNLLTFLSCIEPKAIPQSILPNPESFETESAVGILCGYSFLARRRDSETFDMHSLVHIAARAWTQEHGRTESVMEEAICHLAEIFSSSDWSNRHRWRQYLPHAFYVLDRSRGYNLEGRFNLVDDVGRCLDADRRFKEAIRCYEEVYVWRREQFSEDDNSRLASEYSLARAYLNDRRIKEAIKMFEHIVEIQREMLDETDHNRLASEHELARAYLDDRRIKKAVKVFEHVVEIQRETLDETDHNRLASEHELARAYLDDRRIKEAIEVFEHVVEVQKETLDKTDHDRLTSEHELARAYLNDKQIKEAIKMFEHIVEMQRETLDETDHSRLASESALATAYLDNRRIKEAIKMFEHIVEMQRETLDETDNNRLASEHELARAYLDDRRIKEAIKVFEHVVEMRRETLDETDYSRLASEHTLAYAYLEDGQAQKAVDFLEHVVAVESQLFDEYDPDRQVSVNLLADAQERLEAEDGSWESASDDPEEDMPTV</sequence>
<evidence type="ECO:0000259" key="2">
    <source>
        <dbReference type="Pfam" id="PF00931"/>
    </source>
</evidence>
<evidence type="ECO:0000256" key="1">
    <source>
        <dbReference type="SAM" id="MobiDB-lite"/>
    </source>
</evidence>
<dbReference type="InterPro" id="IPR019734">
    <property type="entry name" value="TPR_rpt"/>
</dbReference>
<protein>
    <recommendedName>
        <fullName evidence="2">NB-ARC domain-containing protein</fullName>
    </recommendedName>
</protein>
<dbReference type="SUPFAM" id="SSF52540">
    <property type="entry name" value="P-loop containing nucleoside triphosphate hydrolases"/>
    <property type="match status" value="1"/>
</dbReference>
<dbReference type="GO" id="GO:0043531">
    <property type="term" value="F:ADP binding"/>
    <property type="evidence" value="ECO:0007669"/>
    <property type="project" value="InterPro"/>
</dbReference>
<dbReference type="Pfam" id="PF13181">
    <property type="entry name" value="TPR_8"/>
    <property type="match status" value="1"/>
</dbReference>
<gene>
    <name evidence="3" type="ORF">BKA67DRAFT_312556</name>
</gene>
<dbReference type="InterPro" id="IPR002182">
    <property type="entry name" value="NB-ARC"/>
</dbReference>
<feature type="domain" description="NB-ARC" evidence="2">
    <location>
        <begin position="176"/>
        <end position="349"/>
    </location>
</feature>
<dbReference type="SMART" id="SM00028">
    <property type="entry name" value="TPR"/>
    <property type="match status" value="7"/>
</dbReference>
<dbReference type="GeneID" id="70125050"/>
<feature type="region of interest" description="Disordered" evidence="1">
    <location>
        <begin position="906"/>
        <end position="927"/>
    </location>
</feature>
<evidence type="ECO:0000313" key="4">
    <source>
        <dbReference type="Proteomes" id="UP000758603"/>
    </source>
</evidence>
<comment type="caution">
    <text evidence="3">The sequence shown here is derived from an EMBL/GenBank/DDBJ whole genome shotgun (WGS) entry which is preliminary data.</text>
</comment>
<dbReference type="InterPro" id="IPR011990">
    <property type="entry name" value="TPR-like_helical_dom_sf"/>
</dbReference>